<evidence type="ECO:0000313" key="2">
    <source>
        <dbReference type="Proteomes" id="UP000001485"/>
    </source>
</evidence>
<name>C5BE16_EDWI9</name>
<dbReference type="PATRIC" id="fig|634503.3.peg.1573"/>
<dbReference type="STRING" id="67780.B6E78_01935"/>
<reference evidence="2" key="1">
    <citation type="submission" date="2009-03" db="EMBL/GenBank/DDBJ databases">
        <title>Complete genome sequence of Edwardsiella ictaluri 93-146.</title>
        <authorList>
            <person name="Williams M.L."/>
            <person name="Gillaspy A.F."/>
            <person name="Dyer D.W."/>
            <person name="Thune R.L."/>
            <person name="Waldbieser G.C."/>
            <person name="Schuster S.C."/>
            <person name="Gipson J."/>
            <person name="Zaitshik J."/>
            <person name="Landry C."/>
            <person name="Lawrence M.L."/>
        </authorList>
    </citation>
    <scope>NUCLEOTIDE SEQUENCE [LARGE SCALE GENOMIC DNA]</scope>
    <source>
        <strain evidence="2">93-146</strain>
    </source>
</reference>
<dbReference type="RefSeq" id="WP_015871086.1">
    <property type="nucleotide sequence ID" value="NC_012779.2"/>
</dbReference>
<proteinExistence type="predicted"/>
<dbReference type="KEGG" id="eic:NT01EI_1756"/>
<dbReference type="HOGENOM" id="CLU_2584153_0_0_6"/>
<organism evidence="1 2">
    <name type="scientific">Edwardsiella ictaluri (strain 93-146)</name>
    <dbReference type="NCBI Taxonomy" id="634503"/>
    <lineage>
        <taxon>Bacteria</taxon>
        <taxon>Pseudomonadati</taxon>
        <taxon>Pseudomonadota</taxon>
        <taxon>Gammaproteobacteria</taxon>
        <taxon>Enterobacterales</taxon>
        <taxon>Hafniaceae</taxon>
        <taxon>Edwardsiella</taxon>
    </lineage>
</organism>
<protein>
    <submittedName>
        <fullName evidence="1">Uncharacterized protein</fullName>
    </submittedName>
</protein>
<accession>C5BE16</accession>
<dbReference type="Proteomes" id="UP000001485">
    <property type="component" value="Chromosome"/>
</dbReference>
<evidence type="ECO:0000313" key="1">
    <source>
        <dbReference type="EMBL" id="ACR68935.1"/>
    </source>
</evidence>
<dbReference type="EMBL" id="CP001600">
    <property type="protein sequence ID" value="ACR68935.1"/>
    <property type="molecule type" value="Genomic_DNA"/>
</dbReference>
<dbReference type="Gene3D" id="3.40.50.720">
    <property type="entry name" value="NAD(P)-binding Rossmann-like Domain"/>
    <property type="match status" value="1"/>
</dbReference>
<gene>
    <name evidence="1" type="ordered locus">NT01EI_1756</name>
</gene>
<dbReference type="GeneID" id="69538729"/>
<reference evidence="1 2" key="2">
    <citation type="journal article" date="2012" name="J. Bacteriol.">
        <title>Genome Sequence of Edwardsiella ictaluri 93-146, a Strain Associated with a Natural Channel Catfish Outbreak of Enteric Septicemia of Catfish.</title>
        <authorList>
            <person name="Williams M.L."/>
            <person name="Gillaspy A.F."/>
            <person name="Dyer D.W."/>
            <person name="Thune R.L."/>
            <person name="Waldbieser G.C."/>
            <person name="Schuster S.C."/>
            <person name="Gipson J."/>
            <person name="Zaitshik J."/>
            <person name="Landry C."/>
            <person name="Banes M.M."/>
            <person name="Lawrence M.L."/>
        </authorList>
    </citation>
    <scope>NUCLEOTIDE SEQUENCE [LARGE SCALE GENOMIC DNA]</scope>
    <source>
        <strain evidence="1 2">93-146</strain>
    </source>
</reference>
<dbReference type="AlphaFoldDB" id="C5BE16"/>
<sequence>MGAHQTLNVSESPSVDTLREKILALIAGTGANFAFRCNGMPQAAAAIWAFIRHDGELCEMGCLVNMRPCTRFCVNAFSQK</sequence>